<evidence type="ECO:0000313" key="3">
    <source>
        <dbReference type="Proteomes" id="UP001057522"/>
    </source>
</evidence>
<comment type="caution">
    <text evidence="2">The sequence shown here is derived from an EMBL/GenBank/DDBJ whole genome shotgun (WGS) entry which is preliminary data.</text>
</comment>
<dbReference type="EMBL" id="JAMOKX010000005">
    <property type="protein sequence ID" value="MCL9819771.1"/>
    <property type="molecule type" value="Genomic_DNA"/>
</dbReference>
<sequence length="366" mass="43374">MSYFRFIVYSFAFFILLSFLSLGLIYFYDPMQIFHKSFLKEERFFGEMRLGARAIIRHYNFDSYILGTSMLQNTSAKEANRKLGGNWVNISPAASTTKERGIILNYLFRYQNPKTLIYSLDAFSDEVSTKPNFQLLYDESLLNDFEAYLNDRFIICTLTFSKKEKCIGKENLETLLQWIREEKHQKRLGGFENWIKYNPDIFKQESLKSLPQSKPVEFDLDRIDVSKEQELLETFLLSFIKKYPNTQFHLILPPYSRLHFKINPKAFIGQKKIIYWLLEQTKDLKNVTIYGFDTLDYADDIRNYAGDTIHYNIDMNSLQLDSIQNKKHILTPDNIESYFDIFEQKIQDYDLTPLINIIKDSKILEK</sequence>
<reference evidence="2" key="1">
    <citation type="submission" date="2022-06" db="EMBL/GenBank/DDBJ databases">
        <title>Helicobacter colisuis sp. nov.</title>
        <authorList>
            <person name="Papic B."/>
            <person name="Gruntar I."/>
        </authorList>
    </citation>
    <scope>NUCLEOTIDE SEQUENCE</scope>
    <source>
        <strain evidence="2">11154-15</strain>
    </source>
</reference>
<keyword evidence="1" id="KW-0472">Membrane</keyword>
<keyword evidence="3" id="KW-1185">Reference proteome</keyword>
<proteinExistence type="predicted"/>
<evidence type="ECO:0000313" key="2">
    <source>
        <dbReference type="EMBL" id="MCL9819771.1"/>
    </source>
</evidence>
<name>A0ABT0TV08_9HELI</name>
<dbReference type="RefSeq" id="WP_250604560.1">
    <property type="nucleotide sequence ID" value="NZ_JAMOKX010000005.1"/>
</dbReference>
<gene>
    <name evidence="2" type="ORF">NCR95_06295</name>
</gene>
<evidence type="ECO:0008006" key="4">
    <source>
        <dbReference type="Google" id="ProtNLM"/>
    </source>
</evidence>
<organism evidence="2 3">
    <name type="scientific">Helicobacter colisuis</name>
    <dbReference type="NCBI Taxonomy" id="2949739"/>
    <lineage>
        <taxon>Bacteria</taxon>
        <taxon>Pseudomonadati</taxon>
        <taxon>Campylobacterota</taxon>
        <taxon>Epsilonproteobacteria</taxon>
        <taxon>Campylobacterales</taxon>
        <taxon>Helicobacteraceae</taxon>
        <taxon>Helicobacter</taxon>
    </lineage>
</organism>
<feature type="transmembrane region" description="Helical" evidence="1">
    <location>
        <begin position="6"/>
        <end position="28"/>
    </location>
</feature>
<evidence type="ECO:0000256" key="1">
    <source>
        <dbReference type="SAM" id="Phobius"/>
    </source>
</evidence>
<protein>
    <recommendedName>
        <fullName evidence="4">Periplasmic protein</fullName>
    </recommendedName>
</protein>
<accession>A0ABT0TV08</accession>
<dbReference type="Proteomes" id="UP001057522">
    <property type="component" value="Unassembled WGS sequence"/>
</dbReference>
<keyword evidence="1" id="KW-1133">Transmembrane helix</keyword>
<keyword evidence="1" id="KW-0812">Transmembrane</keyword>